<sequence length="493" mass="56503">MLLAQNTFKIKTNIENDSLVMGFDIAMKDLNNNLRKGKTRLTDRMSEAPLLEAGADYDQPWTRDISINTINGTAFWQPEAIKRTLWAVCEHSPEGDTLIGGQYWDNMIWALGADAYYRASQDEEFLSRAWPVITRTLKQKETLELDKEKGLFRGGAIYGDGISAYDARYTDTGEYTGTEWNCTITKWVEHNPSLKSEGGGLPMMVLSTNVMYYQVYQTLATLSKEKGLSNDQYQKKAKALKKAIQQYFWNKEQQSFNYYIDPWGVNDRQEGLGISMLLLTDIPTPKQRQAIFDNIQITTFGLPCVYPSYDRYNKEGHYSRHAGTVWGHILGFWGSATLHNAQEQLFIDNMKIMAHWFVRDGECREIYHPDTGLPYGGLQEDGFKKGWIREWESTHEQTWTATGYLRLFLFDIFGLTVKENGLYFKPNQCLDRSFVELDGLRFADAELNIRLQGKGQKVKAVLLDDQKVDFIPKNLKGKHQVRVVLEGDKGISG</sequence>
<evidence type="ECO:0000313" key="2">
    <source>
        <dbReference type="EMBL" id="BDD01992.1"/>
    </source>
</evidence>
<reference evidence="2 3" key="1">
    <citation type="submission" date="2021-12" db="EMBL/GenBank/DDBJ databases">
        <title>Genome sequencing of bacteria with rrn-lacking chromosome and rrn-plasmid.</title>
        <authorList>
            <person name="Anda M."/>
            <person name="Iwasaki W."/>
        </authorList>
    </citation>
    <scope>NUCLEOTIDE SEQUENCE [LARGE SCALE GENOMIC DNA]</scope>
    <source>
        <strain evidence="2 3">NBRC 101262</strain>
        <plasmid evidence="2 3">pPP5</plasmid>
    </source>
</reference>
<keyword evidence="2" id="KW-0614">Plasmid</keyword>
<organism evidence="2 3">
    <name type="scientific">Persicobacter psychrovividus</name>
    <dbReference type="NCBI Taxonomy" id="387638"/>
    <lineage>
        <taxon>Bacteria</taxon>
        <taxon>Pseudomonadati</taxon>
        <taxon>Bacteroidota</taxon>
        <taxon>Cytophagia</taxon>
        <taxon>Cytophagales</taxon>
        <taxon>Persicobacteraceae</taxon>
        <taxon>Persicobacter</taxon>
    </lineage>
</organism>
<dbReference type="InterPro" id="IPR012341">
    <property type="entry name" value="6hp_glycosidase-like_sf"/>
</dbReference>
<keyword evidence="3" id="KW-1185">Reference proteome</keyword>
<geneLocation type="plasmid" evidence="2 3">
    <name>pPP5</name>
</geneLocation>
<dbReference type="Proteomes" id="UP001354989">
    <property type="component" value="Plasmid pPP5"/>
</dbReference>
<dbReference type="InterPro" id="IPR008928">
    <property type="entry name" value="6-hairpin_glycosidase_sf"/>
</dbReference>
<proteinExistence type="predicted"/>
<dbReference type="Gene3D" id="1.50.10.10">
    <property type="match status" value="1"/>
</dbReference>
<protein>
    <recommendedName>
        <fullName evidence="1">Mannosylglycerate hydrolase MGH1-like glycoside hydrolase domain-containing protein</fullName>
    </recommendedName>
</protein>
<dbReference type="SUPFAM" id="SSF48208">
    <property type="entry name" value="Six-hairpin glycosidases"/>
    <property type="match status" value="1"/>
</dbReference>
<dbReference type="InterPro" id="IPR054491">
    <property type="entry name" value="MGH1-like_GH"/>
</dbReference>
<feature type="domain" description="Mannosylglycerate hydrolase MGH1-like glycoside hydrolase" evidence="1">
    <location>
        <begin position="110"/>
        <end position="400"/>
    </location>
</feature>
<evidence type="ECO:0000259" key="1">
    <source>
        <dbReference type="Pfam" id="PF22422"/>
    </source>
</evidence>
<name>A0ABM7VLW5_9BACT</name>
<dbReference type="EMBL" id="AP025297">
    <property type="protein sequence ID" value="BDD01992.1"/>
    <property type="molecule type" value="Genomic_DNA"/>
</dbReference>
<gene>
    <name evidence="2" type="ORF">PEPS_42720</name>
</gene>
<dbReference type="Pfam" id="PF22422">
    <property type="entry name" value="MGH1-like_GH"/>
    <property type="match status" value="1"/>
</dbReference>
<evidence type="ECO:0000313" key="3">
    <source>
        <dbReference type="Proteomes" id="UP001354989"/>
    </source>
</evidence>
<accession>A0ABM7VLW5</accession>